<dbReference type="STRING" id="1169540.A0A0G4GV05"/>
<proteinExistence type="predicted"/>
<evidence type="ECO:0000313" key="1">
    <source>
        <dbReference type="EMBL" id="CEM34729.1"/>
    </source>
</evidence>
<dbReference type="EMBL" id="CDMY01000831">
    <property type="protein sequence ID" value="CEM34729.1"/>
    <property type="molecule type" value="Genomic_DNA"/>
</dbReference>
<dbReference type="AlphaFoldDB" id="A0A0G4GV05"/>
<evidence type="ECO:0000313" key="2">
    <source>
        <dbReference type="Proteomes" id="UP000041254"/>
    </source>
</evidence>
<organism evidence="1 2">
    <name type="scientific">Vitrella brassicaformis (strain CCMP3155)</name>
    <dbReference type="NCBI Taxonomy" id="1169540"/>
    <lineage>
        <taxon>Eukaryota</taxon>
        <taxon>Sar</taxon>
        <taxon>Alveolata</taxon>
        <taxon>Colpodellida</taxon>
        <taxon>Vitrellaceae</taxon>
        <taxon>Vitrella</taxon>
    </lineage>
</organism>
<reference evidence="1 2" key="1">
    <citation type="submission" date="2014-11" db="EMBL/GenBank/DDBJ databases">
        <authorList>
            <person name="Zhu J."/>
            <person name="Qi W."/>
            <person name="Song R."/>
        </authorList>
    </citation>
    <scope>NUCLEOTIDE SEQUENCE [LARGE SCALE GENOMIC DNA]</scope>
</reference>
<keyword evidence="2" id="KW-1185">Reference proteome</keyword>
<dbReference type="OrthoDB" id="76265at2759"/>
<accession>A0A0G4GV05</accession>
<dbReference type="Proteomes" id="UP000041254">
    <property type="component" value="Unassembled WGS sequence"/>
</dbReference>
<dbReference type="InParanoid" id="A0A0G4GV05"/>
<name>A0A0G4GV05_VITBC</name>
<dbReference type="VEuPathDB" id="CryptoDB:Vbra_18708"/>
<gene>
    <name evidence="1" type="ORF">Vbra_18708</name>
</gene>
<protein>
    <submittedName>
        <fullName evidence="1">Uncharacterized protein</fullName>
    </submittedName>
</protein>
<sequence>MPCHAERYCFTIWVDAPADKVNTPQETQLRLSPSALDDPDALIEALRLSPLQRSLSRAVYDEEYEESISQCMAGAPGCQEMVQAHRMSVDASRQSAGLRKLIDLLRQHKPHR</sequence>